<reference evidence="1 2" key="1">
    <citation type="journal article" date="2024" name="Chem. Sci.">
        <title>Discovery of megapolipeptins by genome mining of a Burkholderiales bacteria collection.</title>
        <authorList>
            <person name="Paulo B.S."/>
            <person name="Recchia M.J.J."/>
            <person name="Lee S."/>
            <person name="Fergusson C.H."/>
            <person name="Romanowski S.B."/>
            <person name="Hernandez A."/>
            <person name="Krull N."/>
            <person name="Liu D.Y."/>
            <person name="Cavanagh H."/>
            <person name="Bos A."/>
            <person name="Gray C.A."/>
            <person name="Murphy B.T."/>
            <person name="Linington R.G."/>
            <person name="Eustaquio A.S."/>
        </authorList>
    </citation>
    <scope>NUCLEOTIDE SEQUENCE [LARGE SCALE GENOMIC DNA]</scope>
    <source>
        <strain evidence="1 2">RL21-008-BIB-A</strain>
    </source>
</reference>
<evidence type="ECO:0000313" key="2">
    <source>
        <dbReference type="Proteomes" id="UP001629246"/>
    </source>
</evidence>
<dbReference type="PANTHER" id="PTHR36922:SF1">
    <property type="entry name" value="DUF1993 DOMAIN-CONTAINING PROTEIN"/>
    <property type="match status" value="1"/>
</dbReference>
<comment type="caution">
    <text evidence="1">The sequence shown here is derived from an EMBL/GenBank/DDBJ whole genome shotgun (WGS) entry which is preliminary data.</text>
</comment>
<dbReference type="InterPro" id="IPR018531">
    <property type="entry name" value="DUF1993"/>
</dbReference>
<dbReference type="PANTHER" id="PTHR36922">
    <property type="entry name" value="BLL2446 PROTEIN"/>
    <property type="match status" value="1"/>
</dbReference>
<protein>
    <submittedName>
        <fullName evidence="1">DUF1993 domain-containing protein</fullName>
    </submittedName>
</protein>
<sequence>MSITLHQTSIPVLIHGLQTLSTLLDKAEQHADEHKLDPQQLIGARLYEDMFPLSGQIQRASDTAKATATRLSGAAAPSFADEEVSFDDLQQRINKTIVFLESVTADQVDGQEQREVKMKLRGEERVMTGQDYLLQFGLPNFLFHVTTAYGILRNQGVKLGKMDFLGL</sequence>
<keyword evidence="2" id="KW-1185">Reference proteome</keyword>
<dbReference type="SUPFAM" id="SSF109854">
    <property type="entry name" value="DinB/YfiT-like putative metalloenzymes"/>
    <property type="match status" value="1"/>
</dbReference>
<accession>A0ABW9AA71</accession>
<dbReference type="RefSeq" id="WP_408157715.1">
    <property type="nucleotide sequence ID" value="NZ_JAQQFM010000004.1"/>
</dbReference>
<dbReference type="Pfam" id="PF09351">
    <property type="entry name" value="DUF1993"/>
    <property type="match status" value="1"/>
</dbReference>
<proteinExistence type="predicted"/>
<dbReference type="EMBL" id="JAQQFM010000004">
    <property type="protein sequence ID" value="MFL9924770.1"/>
    <property type="molecule type" value="Genomic_DNA"/>
</dbReference>
<dbReference type="Proteomes" id="UP001629246">
    <property type="component" value="Unassembled WGS sequence"/>
</dbReference>
<evidence type="ECO:0000313" key="1">
    <source>
        <dbReference type="EMBL" id="MFL9924770.1"/>
    </source>
</evidence>
<dbReference type="InterPro" id="IPR034660">
    <property type="entry name" value="DinB/YfiT-like"/>
</dbReference>
<organism evidence="1 2">
    <name type="scientific">Herbaspirillum lusitanum</name>
    <dbReference type="NCBI Taxonomy" id="213312"/>
    <lineage>
        <taxon>Bacteria</taxon>
        <taxon>Pseudomonadati</taxon>
        <taxon>Pseudomonadota</taxon>
        <taxon>Betaproteobacteria</taxon>
        <taxon>Burkholderiales</taxon>
        <taxon>Oxalobacteraceae</taxon>
        <taxon>Herbaspirillum</taxon>
    </lineage>
</organism>
<dbReference type="Gene3D" id="1.20.120.450">
    <property type="entry name" value="dinb family like domain"/>
    <property type="match status" value="1"/>
</dbReference>
<gene>
    <name evidence="1" type="ORF">PQR62_10875</name>
</gene>
<name>A0ABW9AA71_9BURK</name>